<feature type="compositionally biased region" description="Basic and acidic residues" evidence="1">
    <location>
        <begin position="694"/>
        <end position="707"/>
    </location>
</feature>
<feature type="compositionally biased region" description="Low complexity" evidence="1">
    <location>
        <begin position="664"/>
        <end position="681"/>
    </location>
</feature>
<dbReference type="Pfam" id="PF25462">
    <property type="entry name" value="Beta-barrel_INTS6"/>
    <property type="match status" value="1"/>
</dbReference>
<dbReference type="Proteomes" id="UP000694427">
    <property type="component" value="Unplaced"/>
</dbReference>
<accession>A0A8C1MIK0</accession>
<evidence type="ECO:0000259" key="2">
    <source>
        <dbReference type="Pfam" id="PF13519"/>
    </source>
</evidence>
<dbReference type="InterPro" id="IPR051113">
    <property type="entry name" value="Integrator_subunit6"/>
</dbReference>
<feature type="compositionally biased region" description="Acidic residues" evidence="1">
    <location>
        <begin position="682"/>
        <end position="693"/>
    </location>
</feature>
<evidence type="ECO:0000313" key="5">
    <source>
        <dbReference type="Proteomes" id="UP000694427"/>
    </source>
</evidence>
<feature type="region of interest" description="Disordered" evidence="1">
    <location>
        <begin position="593"/>
        <end position="736"/>
    </location>
</feature>
<dbReference type="PANTHER" id="PTHR12957:SF22">
    <property type="entry name" value="INTEGRATOR COMPLEX SUBUNIT 6-LIKE"/>
    <property type="match status" value="1"/>
</dbReference>
<dbReference type="InterPro" id="IPR057413">
    <property type="entry name" value="Beta-barrel_INTS6"/>
</dbReference>
<dbReference type="SUPFAM" id="SSF53300">
    <property type="entry name" value="vWA-like"/>
    <property type="match status" value="1"/>
</dbReference>
<feature type="domain" description="VWFA" evidence="2">
    <location>
        <begin position="4"/>
        <end position="121"/>
    </location>
</feature>
<dbReference type="GO" id="GO:0032039">
    <property type="term" value="C:integrator complex"/>
    <property type="evidence" value="ECO:0007669"/>
    <property type="project" value="TreeGrafter"/>
</dbReference>
<keyword evidence="5" id="KW-1185">Reference proteome</keyword>
<dbReference type="InterPro" id="IPR036465">
    <property type="entry name" value="vWFA_dom_sf"/>
</dbReference>
<dbReference type="PANTHER" id="PTHR12957">
    <property type="entry name" value="DEAD/H BOX POLYPEPTIDE 26/DICE1-RELATED"/>
    <property type="match status" value="1"/>
</dbReference>
<reference evidence="4" key="2">
    <citation type="submission" date="2025-09" db="UniProtKB">
        <authorList>
            <consortium name="Ensembl"/>
        </authorList>
    </citation>
    <scope>IDENTIFICATION</scope>
</reference>
<proteinExistence type="predicted"/>
<protein>
    <submittedName>
        <fullName evidence="4">Integrator complex subunit 6 like</fullName>
    </submittedName>
</protein>
<dbReference type="Gene3D" id="3.40.50.410">
    <property type="entry name" value="von Willebrand factor, type A domain"/>
    <property type="match status" value="1"/>
</dbReference>
<evidence type="ECO:0000259" key="3">
    <source>
        <dbReference type="Pfam" id="PF25462"/>
    </source>
</evidence>
<dbReference type="FunFam" id="3.40.50.410:FF:000010">
    <property type="entry name" value="Integrator complex subunit 6 like"/>
    <property type="match status" value="1"/>
</dbReference>
<feature type="domain" description="Integrator complex subunit 6-like beta-barrel" evidence="3">
    <location>
        <begin position="255"/>
        <end position="392"/>
    </location>
</feature>
<sequence>MPILLFLIDTSASMNQRTYLGTTYLDIAKGAVEIFMKLRARDPASRGDRYMLLVFTSSVCISCICELKNLQASGLTTLGHALRAGFDLLNLNRLVSGIDNYGQGRNPFFLEPSVIITITDGNKLTHSSGVAEELHLPLNSPLPGSELTKEPFRWDQRLFALVLRLPGMAVPDSEQLGSVPTDESAITQMCEVTGGRSYCVRTQRMLNQCLESLVQKVLSGVVIHFEKSGPDPPVIGEDGLVDPARPLSSFSPQPWHSCHKLIYVRPNPKTGVPVGHWPIPESFWPDQNSPTLPPRSAHPLVRFSCIDCEPMVIDKLPFDKYELEPSPLTQFILERKSPHMCWQVFVNCSGKHSDSAHPFGYLKASTTLTCVNLFVMPYNYPVLLPLLDDLFKVHKLKPNLKWRQAFEMYLKSMPPYFLLAKIESDRLIVSVGKKPPQETGIKVKNHSSALSLAHRRDFKQLLQGITGEVPLRLIDMNFKEFAGFQIALLNKDLKPQAYRNAYDIPRRNLLDQVTRMRSNLLRTTQKLIRGQDDDYLHSIPVGQMGNYQEYLKMMPSPLREIDPDQPKRLHTFGNPFKQDKKGMMIDEADEFVTGPQNKKRGNTGDLNSGTALKRRRSMSPLLRRPQTPPIITNHVLSKGPAGTQGHVGGTESNGEQAPGGEAGDGWPDGVDGVGGEPAPVEDTGEEGTPDGEEERIGLENCLDERPSDLTQNCEDLSPPGQEGVVEGNGGDTPDQGTIVMIPLEGSNAELRTRVLKEVRKPGRSEYLDIMPN</sequence>
<evidence type="ECO:0000313" key="4">
    <source>
        <dbReference type="Ensembl" id="ENSCCRP00010077344.1"/>
    </source>
</evidence>
<dbReference type="CDD" id="cd00198">
    <property type="entry name" value="vWFA"/>
    <property type="match status" value="1"/>
</dbReference>
<dbReference type="Pfam" id="PF13519">
    <property type="entry name" value="VWA_2"/>
    <property type="match status" value="1"/>
</dbReference>
<dbReference type="AlphaFoldDB" id="A0A8C1MIK0"/>
<organism evidence="4 5">
    <name type="scientific">Cyprinus carpio</name>
    <name type="common">Common carp</name>
    <dbReference type="NCBI Taxonomy" id="7962"/>
    <lineage>
        <taxon>Eukaryota</taxon>
        <taxon>Metazoa</taxon>
        <taxon>Chordata</taxon>
        <taxon>Craniata</taxon>
        <taxon>Vertebrata</taxon>
        <taxon>Euteleostomi</taxon>
        <taxon>Actinopterygii</taxon>
        <taxon>Neopterygii</taxon>
        <taxon>Teleostei</taxon>
        <taxon>Ostariophysi</taxon>
        <taxon>Cypriniformes</taxon>
        <taxon>Cyprinidae</taxon>
        <taxon>Cyprininae</taxon>
        <taxon>Cyprinus</taxon>
    </lineage>
</organism>
<name>A0A8C1MIK0_CYPCA</name>
<dbReference type="InterPro" id="IPR002035">
    <property type="entry name" value="VWF_A"/>
</dbReference>
<dbReference type="GO" id="GO:0034472">
    <property type="term" value="P:snRNA 3'-end processing"/>
    <property type="evidence" value="ECO:0007669"/>
    <property type="project" value="TreeGrafter"/>
</dbReference>
<dbReference type="Ensembl" id="ENSCCRT00010085826.1">
    <property type="protein sequence ID" value="ENSCCRP00010077344.1"/>
    <property type="gene ID" value="ENSCCRG00010032240.1"/>
</dbReference>
<evidence type="ECO:0000256" key="1">
    <source>
        <dbReference type="SAM" id="MobiDB-lite"/>
    </source>
</evidence>
<reference evidence="4" key="1">
    <citation type="submission" date="2025-08" db="UniProtKB">
        <authorList>
            <consortium name="Ensembl"/>
        </authorList>
    </citation>
    <scope>IDENTIFICATION</scope>
</reference>